<comment type="caution">
    <text evidence="1">The sequence shown here is derived from an EMBL/GenBank/DDBJ whole genome shotgun (WGS) entry which is preliminary data.</text>
</comment>
<reference evidence="1 2" key="1">
    <citation type="submission" date="2021-06" db="EMBL/GenBank/DDBJ databases">
        <authorList>
            <person name="Palmer J.M."/>
        </authorList>
    </citation>
    <scope>NUCLEOTIDE SEQUENCE [LARGE SCALE GENOMIC DNA]</scope>
    <source>
        <strain evidence="1 2">AS_MEX2019</strain>
        <tissue evidence="1">Muscle</tissue>
    </source>
</reference>
<protein>
    <submittedName>
        <fullName evidence="1">Uncharacterized protein</fullName>
    </submittedName>
</protein>
<proteinExistence type="predicted"/>
<gene>
    <name evidence="1" type="ORF">AMECASPLE_019412</name>
</gene>
<sequence>MSLYHSCFLNKRSITRSEGISPTLNGLRISSQKGKSFGSCTKDELKSLSYKCLDVDWEKCMEEMTISLHHSSSLFYKTDMEAGEN</sequence>
<dbReference type="Proteomes" id="UP001469553">
    <property type="component" value="Unassembled WGS sequence"/>
</dbReference>
<evidence type="ECO:0000313" key="2">
    <source>
        <dbReference type="Proteomes" id="UP001469553"/>
    </source>
</evidence>
<dbReference type="EMBL" id="JAHRIP010029779">
    <property type="protein sequence ID" value="MEQ2292073.1"/>
    <property type="molecule type" value="Genomic_DNA"/>
</dbReference>
<name>A0ABV0YE84_9TELE</name>
<keyword evidence="2" id="KW-1185">Reference proteome</keyword>
<evidence type="ECO:0000313" key="1">
    <source>
        <dbReference type="EMBL" id="MEQ2292073.1"/>
    </source>
</evidence>
<organism evidence="1 2">
    <name type="scientific">Ameca splendens</name>
    <dbReference type="NCBI Taxonomy" id="208324"/>
    <lineage>
        <taxon>Eukaryota</taxon>
        <taxon>Metazoa</taxon>
        <taxon>Chordata</taxon>
        <taxon>Craniata</taxon>
        <taxon>Vertebrata</taxon>
        <taxon>Euteleostomi</taxon>
        <taxon>Actinopterygii</taxon>
        <taxon>Neopterygii</taxon>
        <taxon>Teleostei</taxon>
        <taxon>Neoteleostei</taxon>
        <taxon>Acanthomorphata</taxon>
        <taxon>Ovalentaria</taxon>
        <taxon>Atherinomorphae</taxon>
        <taxon>Cyprinodontiformes</taxon>
        <taxon>Goodeidae</taxon>
        <taxon>Ameca</taxon>
    </lineage>
</organism>
<accession>A0ABV0YE84</accession>